<accession>A0A381XH11</accession>
<dbReference type="Gene3D" id="2.30.30.100">
    <property type="match status" value="1"/>
</dbReference>
<evidence type="ECO:0000313" key="1">
    <source>
        <dbReference type="EMBL" id="SVA64064.1"/>
    </source>
</evidence>
<dbReference type="EMBL" id="UINC01015166">
    <property type="protein sequence ID" value="SVA64064.1"/>
    <property type="molecule type" value="Genomic_DNA"/>
</dbReference>
<sequence>METINEPNHPTDYRIAKLMDGSLVMGTISVDDNHMRIENPLELTTIPRMTEFGLKEDTTLSKWIPFTSDKEFVVTKDKVVVISLATVELAHFYEVVLNKMQSDTRNARPPLTPEDIDRILDIAEEMDSEFMRDDEPHDMIGGHTIESKTFH</sequence>
<gene>
    <name evidence="1" type="ORF">METZ01_LOCUS116918</name>
</gene>
<organism evidence="1">
    <name type="scientific">marine metagenome</name>
    <dbReference type="NCBI Taxonomy" id="408172"/>
    <lineage>
        <taxon>unclassified sequences</taxon>
        <taxon>metagenomes</taxon>
        <taxon>ecological metagenomes</taxon>
    </lineage>
</organism>
<proteinExistence type="predicted"/>
<name>A0A381XH11_9ZZZZ</name>
<evidence type="ECO:0008006" key="2">
    <source>
        <dbReference type="Google" id="ProtNLM"/>
    </source>
</evidence>
<reference evidence="1" key="1">
    <citation type="submission" date="2018-05" db="EMBL/GenBank/DDBJ databases">
        <authorList>
            <person name="Lanie J.A."/>
            <person name="Ng W.-L."/>
            <person name="Kazmierczak K.M."/>
            <person name="Andrzejewski T.M."/>
            <person name="Davidsen T.M."/>
            <person name="Wayne K.J."/>
            <person name="Tettelin H."/>
            <person name="Glass J.I."/>
            <person name="Rusch D."/>
            <person name="Podicherti R."/>
            <person name="Tsui H.-C.T."/>
            <person name="Winkler M.E."/>
        </authorList>
    </citation>
    <scope>NUCLEOTIDE SEQUENCE</scope>
</reference>
<dbReference type="AlphaFoldDB" id="A0A381XH11"/>
<protein>
    <recommendedName>
        <fullName evidence="2">Sm-like domain-containing protein</fullName>
    </recommendedName>
</protein>